<organism evidence="3 4">
    <name type="scientific">Tetraparma gracilis</name>
    <dbReference type="NCBI Taxonomy" id="2962635"/>
    <lineage>
        <taxon>Eukaryota</taxon>
        <taxon>Sar</taxon>
        <taxon>Stramenopiles</taxon>
        <taxon>Ochrophyta</taxon>
        <taxon>Bolidophyceae</taxon>
        <taxon>Parmales</taxon>
        <taxon>Triparmaceae</taxon>
        <taxon>Tetraparma</taxon>
    </lineage>
</organism>
<keyword evidence="4" id="KW-1185">Reference proteome</keyword>
<feature type="coiled-coil region" evidence="1">
    <location>
        <begin position="36"/>
        <end position="70"/>
    </location>
</feature>
<feature type="region of interest" description="Disordered" evidence="2">
    <location>
        <begin position="114"/>
        <end position="147"/>
    </location>
</feature>
<comment type="caution">
    <text evidence="3">The sequence shown here is derived from an EMBL/GenBank/DDBJ whole genome shotgun (WGS) entry which is preliminary data.</text>
</comment>
<proteinExistence type="predicted"/>
<feature type="compositionally biased region" description="Polar residues" evidence="2">
    <location>
        <begin position="115"/>
        <end position="130"/>
    </location>
</feature>
<feature type="non-terminal residue" evidence="3">
    <location>
        <position position="1"/>
    </location>
</feature>
<evidence type="ECO:0000256" key="2">
    <source>
        <dbReference type="SAM" id="MobiDB-lite"/>
    </source>
</evidence>
<reference evidence="3 4" key="1">
    <citation type="journal article" date="2023" name="Commun. Biol.">
        <title>Genome analysis of Parmales, the sister group of diatoms, reveals the evolutionary specialization of diatoms from phago-mixotrophs to photoautotrophs.</title>
        <authorList>
            <person name="Ban H."/>
            <person name="Sato S."/>
            <person name="Yoshikawa S."/>
            <person name="Yamada K."/>
            <person name="Nakamura Y."/>
            <person name="Ichinomiya M."/>
            <person name="Sato N."/>
            <person name="Blanc-Mathieu R."/>
            <person name="Endo H."/>
            <person name="Kuwata A."/>
            <person name="Ogata H."/>
        </authorList>
    </citation>
    <scope>NUCLEOTIDE SEQUENCE [LARGE SCALE GENOMIC DNA]</scope>
</reference>
<evidence type="ECO:0000313" key="4">
    <source>
        <dbReference type="Proteomes" id="UP001165060"/>
    </source>
</evidence>
<dbReference type="EMBL" id="BRYB01002982">
    <property type="protein sequence ID" value="GMI28557.1"/>
    <property type="molecule type" value="Genomic_DNA"/>
</dbReference>
<keyword evidence="1" id="KW-0175">Coiled coil</keyword>
<protein>
    <submittedName>
        <fullName evidence="3">Uncharacterized protein</fullName>
    </submittedName>
</protein>
<sequence length="179" mass="19218">TPAPSLLQTGYQPQQLMMNTYSSANSAAAAAQGGDGEEVDRMKRELEATKAEFERKMQSMAEDKEREVQELLSFKEMASAHLRAQNLTTIKRLSSSGPGAAKSIMERLPEALLRPTTTSPAKNKQLTKAQGTLPAPPNSTEGEGERRAVRFGCDKFVKASTPNLFSCGSGAPLSGRTNG</sequence>
<accession>A0ABQ6MMB8</accession>
<evidence type="ECO:0000313" key="3">
    <source>
        <dbReference type="EMBL" id="GMI28557.1"/>
    </source>
</evidence>
<gene>
    <name evidence="3" type="ORF">TeGR_g4034</name>
</gene>
<name>A0ABQ6MMB8_9STRA</name>
<evidence type="ECO:0000256" key="1">
    <source>
        <dbReference type="SAM" id="Coils"/>
    </source>
</evidence>
<dbReference type="Proteomes" id="UP001165060">
    <property type="component" value="Unassembled WGS sequence"/>
</dbReference>